<dbReference type="InterPro" id="IPR025345">
    <property type="entry name" value="DUF4249"/>
</dbReference>
<reference evidence="1" key="1">
    <citation type="submission" date="2021-12" db="EMBL/GenBank/DDBJ databases">
        <authorList>
            <person name="Rodrigo-Torres L."/>
            <person name="Arahal R. D."/>
            <person name="Lucena T."/>
        </authorList>
    </citation>
    <scope>NUCLEOTIDE SEQUENCE</scope>
    <source>
        <strain evidence="1">CECT 8858</strain>
    </source>
</reference>
<protein>
    <recommendedName>
        <fullName evidence="3">DUF4249 domain-containing protein</fullName>
    </recommendedName>
</protein>
<evidence type="ECO:0000313" key="1">
    <source>
        <dbReference type="EMBL" id="CAH0995690.1"/>
    </source>
</evidence>
<dbReference type="RefSeq" id="WP_238806234.1">
    <property type="nucleotide sequence ID" value="NZ_CAKLPY010000001.1"/>
</dbReference>
<comment type="caution">
    <text evidence="1">The sequence shown here is derived from an EMBL/GenBank/DDBJ whole genome shotgun (WGS) entry which is preliminary data.</text>
</comment>
<evidence type="ECO:0000313" key="2">
    <source>
        <dbReference type="Proteomes" id="UP000837932"/>
    </source>
</evidence>
<sequence>MINKKITLLTVAMGLWVCSCVEPFNLNIASVLRILTVDATITDTSDEQTITLTESVNSNGSAYSLPLLKATVNIIVNGSETTALTEKGNGVYALPTTFKMKAGNSYKLIFSKADGTKYESSVDKLTTVPEIIGVHDEFKVDGIEKGNFFDPANYIYLDTQDPVNDKNNYLWSWKLWERQSVCATCYNGRYFLTPLPARCREERAFASQMFDYFCPGDCWDILSNKDLNVFSDIYSNGQPINNRLIAKIPYYNVKGALIEIKQQSISPDAYRYFKLLADQVQNNGSLVDTPPAALIGNIKNIAKPDEPIAGFFMVTSVRTVKYWIDRKGAEGKKLNPVGLLDHPLTPEPMGNDLTRPPFAQCILSQTRTPSKPNGWVN</sequence>
<organism evidence="1 2">
    <name type="scientific">Emticicia aquatica</name>
    <dbReference type="NCBI Taxonomy" id="1681835"/>
    <lineage>
        <taxon>Bacteria</taxon>
        <taxon>Pseudomonadati</taxon>
        <taxon>Bacteroidota</taxon>
        <taxon>Cytophagia</taxon>
        <taxon>Cytophagales</taxon>
        <taxon>Leadbetterellaceae</taxon>
        <taxon>Emticicia</taxon>
    </lineage>
</organism>
<dbReference type="Pfam" id="PF14054">
    <property type="entry name" value="DUF4249"/>
    <property type="match status" value="1"/>
</dbReference>
<proteinExistence type="predicted"/>
<name>A0ABM9APM2_9BACT</name>
<dbReference type="Proteomes" id="UP000837932">
    <property type="component" value="Unassembled WGS sequence"/>
</dbReference>
<dbReference type="PROSITE" id="PS51257">
    <property type="entry name" value="PROKAR_LIPOPROTEIN"/>
    <property type="match status" value="1"/>
</dbReference>
<evidence type="ECO:0008006" key="3">
    <source>
        <dbReference type="Google" id="ProtNLM"/>
    </source>
</evidence>
<keyword evidence="2" id="KW-1185">Reference proteome</keyword>
<accession>A0ABM9APM2</accession>
<dbReference type="EMBL" id="CAKLPY010000001">
    <property type="protein sequence ID" value="CAH0995690.1"/>
    <property type="molecule type" value="Genomic_DNA"/>
</dbReference>
<gene>
    <name evidence="1" type="ORF">EMA8858_01815</name>
</gene>